<dbReference type="AlphaFoldDB" id="A0A1W9NYJ6"/>
<evidence type="ECO:0000259" key="1">
    <source>
        <dbReference type="SMART" id="SM00471"/>
    </source>
</evidence>
<evidence type="ECO:0000313" key="3">
    <source>
        <dbReference type="Proteomes" id="UP000192520"/>
    </source>
</evidence>
<proteinExistence type="predicted"/>
<dbReference type="EMBL" id="MZGJ01000006">
    <property type="protein sequence ID" value="OQX51188.1"/>
    <property type="molecule type" value="Genomic_DNA"/>
</dbReference>
<organism evidence="2 3">
    <name type="scientific">candidate division CPR3 bacterium 4484_211</name>
    <dbReference type="NCBI Taxonomy" id="1968527"/>
    <lineage>
        <taxon>Bacteria</taxon>
        <taxon>Bacteria division CPR3</taxon>
    </lineage>
</organism>
<feature type="domain" description="HD/PDEase" evidence="1">
    <location>
        <begin position="28"/>
        <end position="139"/>
    </location>
</feature>
<comment type="caution">
    <text evidence="2">The sequence shown here is derived from an EMBL/GenBank/DDBJ whole genome shotgun (WGS) entry which is preliminary data.</text>
</comment>
<accession>A0A1W9NYJ6</accession>
<dbReference type="PANTHER" id="PTHR46246:SF1">
    <property type="entry name" value="GUANOSINE-3',5'-BIS(DIPHOSPHATE) 3'-PYROPHOSPHOHYDROLASE MESH1"/>
    <property type="match status" value="1"/>
</dbReference>
<dbReference type="GO" id="GO:0008893">
    <property type="term" value="F:guanosine-3',5'-bis(diphosphate) 3'-diphosphatase activity"/>
    <property type="evidence" value="ECO:0007669"/>
    <property type="project" value="TreeGrafter"/>
</dbReference>
<dbReference type="STRING" id="1968527.B5M47_01365"/>
<dbReference type="CDD" id="cd00077">
    <property type="entry name" value="HDc"/>
    <property type="match status" value="1"/>
</dbReference>
<reference evidence="3" key="1">
    <citation type="submission" date="2017-03" db="EMBL/GenBank/DDBJ databases">
        <title>Novel pathways for hydrocarbon cycling and metabolic interdependencies in hydrothermal sediment communities.</title>
        <authorList>
            <person name="Dombrowski N."/>
            <person name="Seitz K."/>
            <person name="Teske A."/>
            <person name="Baker B."/>
        </authorList>
    </citation>
    <scope>NUCLEOTIDE SEQUENCE [LARGE SCALE GENOMIC DNA]</scope>
</reference>
<sequence>MILPTPKIEKAVRKAAFLHRGQTRKDDERTPYVMHPFCVALILINYTDNEDVIAAGLLHDTVEDNHSYSLKELDRDFGVGVYRIVEEVTLVFKNKTRENWLERKKLYLRHLDQASIEGLMVCAADKLHDMRTTIFAYRRQGDKLWRKFRGTPQQKSWFYQEIYEILKKRLNNPIVDEYRRTLAAWKKISSQY</sequence>
<evidence type="ECO:0000313" key="2">
    <source>
        <dbReference type="EMBL" id="OQX51188.1"/>
    </source>
</evidence>
<dbReference type="Proteomes" id="UP000192520">
    <property type="component" value="Unassembled WGS sequence"/>
</dbReference>
<dbReference type="InterPro" id="IPR052194">
    <property type="entry name" value="MESH1"/>
</dbReference>
<protein>
    <recommendedName>
        <fullName evidence="1">HD/PDEase domain-containing protein</fullName>
    </recommendedName>
</protein>
<dbReference type="InterPro" id="IPR003607">
    <property type="entry name" value="HD/PDEase_dom"/>
</dbReference>
<dbReference type="Gene3D" id="1.10.3210.10">
    <property type="entry name" value="Hypothetical protein af1432"/>
    <property type="match status" value="1"/>
</dbReference>
<dbReference type="Pfam" id="PF13328">
    <property type="entry name" value="HD_4"/>
    <property type="match status" value="1"/>
</dbReference>
<gene>
    <name evidence="2" type="ORF">B5M47_01365</name>
</gene>
<dbReference type="SUPFAM" id="SSF109604">
    <property type="entry name" value="HD-domain/PDEase-like"/>
    <property type="match status" value="1"/>
</dbReference>
<dbReference type="SMART" id="SM00471">
    <property type="entry name" value="HDc"/>
    <property type="match status" value="1"/>
</dbReference>
<dbReference type="PANTHER" id="PTHR46246">
    <property type="entry name" value="GUANOSINE-3',5'-BIS(DIPHOSPHATE) 3'-PYROPHOSPHOHYDROLASE MESH1"/>
    <property type="match status" value="1"/>
</dbReference>
<name>A0A1W9NYJ6_UNCC3</name>